<protein>
    <submittedName>
        <fullName evidence="2">Type II secretion system protein</fullName>
    </submittedName>
</protein>
<keyword evidence="1" id="KW-0472">Membrane</keyword>
<keyword evidence="1" id="KW-0812">Transmembrane</keyword>
<dbReference type="InterPro" id="IPR012902">
    <property type="entry name" value="N_methyl_site"/>
</dbReference>
<dbReference type="EMBL" id="RSFA01000024">
    <property type="protein sequence ID" value="RSD31734.1"/>
    <property type="molecule type" value="Genomic_DNA"/>
</dbReference>
<name>A0A3R9F974_9VIBR</name>
<dbReference type="AlphaFoldDB" id="A0A3R9F974"/>
<dbReference type="OrthoDB" id="5876423at2"/>
<evidence type="ECO:0000313" key="3">
    <source>
        <dbReference type="Proteomes" id="UP000269041"/>
    </source>
</evidence>
<comment type="caution">
    <text evidence="2">The sequence shown here is derived from an EMBL/GenBank/DDBJ whole genome shotgun (WGS) entry which is preliminary data.</text>
</comment>
<evidence type="ECO:0000256" key="1">
    <source>
        <dbReference type="SAM" id="Phobius"/>
    </source>
</evidence>
<sequence>MRRMTNGKGFTLVELLLVMAILGGLIAVAIPAAMKVYRYMKIQDYIEHLELLTRQVQSYQFYRVKAHDIDPDPDFIASLQSWPSDVNTLMNDYSSRFWESCSEEEEVAEMCIRPDFVPFSQGRLTMEPVWDDSLLPIPQGRYYITVPIGQLPDDGTYGRWKTALLKFPGARVMPNWDVRITVKPLTKTLQYREYLQKDGSTPLDGDWDTGGHFAITNVKDVFVRNSDGSQRGVASRLTDMYTVSHGEWIRKPKCPAGTAIKAGFATPEVMTDRYHTLTGMVRAYASGENETHIQVGLDVGAVNKSNGSSTALHYGKVTVLFQCK</sequence>
<organism evidence="2 3">
    <name type="scientific">Vibrio pectenicida</name>
    <dbReference type="NCBI Taxonomy" id="62763"/>
    <lineage>
        <taxon>Bacteria</taxon>
        <taxon>Pseudomonadati</taxon>
        <taxon>Pseudomonadota</taxon>
        <taxon>Gammaproteobacteria</taxon>
        <taxon>Vibrionales</taxon>
        <taxon>Vibrionaceae</taxon>
        <taxon>Vibrio</taxon>
    </lineage>
</organism>
<keyword evidence="1" id="KW-1133">Transmembrane helix</keyword>
<gene>
    <name evidence="2" type="ORF">EJA03_07355</name>
</gene>
<dbReference type="Pfam" id="PF07963">
    <property type="entry name" value="N_methyl"/>
    <property type="match status" value="1"/>
</dbReference>
<keyword evidence="3" id="KW-1185">Reference proteome</keyword>
<dbReference type="InterPro" id="IPR045584">
    <property type="entry name" value="Pilin-like"/>
</dbReference>
<dbReference type="PROSITE" id="PS00409">
    <property type="entry name" value="PROKAR_NTER_METHYL"/>
    <property type="match status" value="1"/>
</dbReference>
<dbReference type="NCBIfam" id="TIGR02532">
    <property type="entry name" value="IV_pilin_GFxxxE"/>
    <property type="match status" value="1"/>
</dbReference>
<accession>A0A3R9F974</accession>
<reference evidence="2 3" key="1">
    <citation type="submission" date="2018-12" db="EMBL/GenBank/DDBJ databases">
        <title>Genomic taxonomy of the Vibrionaceae family.</title>
        <authorList>
            <person name="Gomez-Gil B."/>
            <person name="Enciso-Ibarra K."/>
        </authorList>
    </citation>
    <scope>NUCLEOTIDE SEQUENCE [LARGE SCALE GENOMIC DNA]</scope>
    <source>
        <strain evidence="2 3">CAIM 594</strain>
    </source>
</reference>
<feature type="transmembrane region" description="Helical" evidence="1">
    <location>
        <begin position="12"/>
        <end position="34"/>
    </location>
</feature>
<proteinExistence type="predicted"/>
<dbReference type="Gene3D" id="3.30.700.10">
    <property type="entry name" value="Glycoprotein, Type 4 Pilin"/>
    <property type="match status" value="1"/>
</dbReference>
<evidence type="ECO:0000313" key="2">
    <source>
        <dbReference type="EMBL" id="RSD31734.1"/>
    </source>
</evidence>
<dbReference type="Proteomes" id="UP000269041">
    <property type="component" value="Unassembled WGS sequence"/>
</dbReference>
<dbReference type="SUPFAM" id="SSF54523">
    <property type="entry name" value="Pili subunits"/>
    <property type="match status" value="1"/>
</dbReference>